<organism evidence="2 3">
    <name type="scientific">Trifolium medium</name>
    <dbReference type="NCBI Taxonomy" id="97028"/>
    <lineage>
        <taxon>Eukaryota</taxon>
        <taxon>Viridiplantae</taxon>
        <taxon>Streptophyta</taxon>
        <taxon>Embryophyta</taxon>
        <taxon>Tracheophyta</taxon>
        <taxon>Spermatophyta</taxon>
        <taxon>Magnoliopsida</taxon>
        <taxon>eudicotyledons</taxon>
        <taxon>Gunneridae</taxon>
        <taxon>Pentapetalae</taxon>
        <taxon>rosids</taxon>
        <taxon>fabids</taxon>
        <taxon>Fabales</taxon>
        <taxon>Fabaceae</taxon>
        <taxon>Papilionoideae</taxon>
        <taxon>50 kb inversion clade</taxon>
        <taxon>NPAAA clade</taxon>
        <taxon>Hologalegina</taxon>
        <taxon>IRL clade</taxon>
        <taxon>Trifolieae</taxon>
        <taxon>Trifolium</taxon>
    </lineage>
</organism>
<accession>A0A392RHB3</accession>
<evidence type="ECO:0000256" key="1">
    <source>
        <dbReference type="SAM" id="Coils"/>
    </source>
</evidence>
<evidence type="ECO:0000313" key="3">
    <source>
        <dbReference type="Proteomes" id="UP000265520"/>
    </source>
</evidence>
<evidence type="ECO:0000313" key="2">
    <source>
        <dbReference type="EMBL" id="MCI35180.1"/>
    </source>
</evidence>
<name>A0A392RHB3_9FABA</name>
<protein>
    <submittedName>
        <fullName evidence="2">Uncharacterized protein</fullName>
    </submittedName>
</protein>
<proteinExistence type="predicted"/>
<dbReference type="EMBL" id="LXQA010220954">
    <property type="protein sequence ID" value="MCI35180.1"/>
    <property type="molecule type" value="Genomic_DNA"/>
</dbReference>
<reference evidence="2 3" key="1">
    <citation type="journal article" date="2018" name="Front. Plant Sci.">
        <title>Red Clover (Trifolium pratense) and Zigzag Clover (T. medium) - A Picture of Genomic Similarities and Differences.</title>
        <authorList>
            <person name="Dluhosova J."/>
            <person name="Istvanek J."/>
            <person name="Nedelnik J."/>
            <person name="Repkova J."/>
        </authorList>
    </citation>
    <scope>NUCLEOTIDE SEQUENCE [LARGE SCALE GENOMIC DNA]</scope>
    <source>
        <strain evidence="3">cv. 10/8</strain>
        <tissue evidence="2">Leaf</tissue>
    </source>
</reference>
<dbReference type="Proteomes" id="UP000265520">
    <property type="component" value="Unassembled WGS sequence"/>
</dbReference>
<keyword evidence="3" id="KW-1185">Reference proteome</keyword>
<dbReference type="AlphaFoldDB" id="A0A392RHB3"/>
<feature type="non-terminal residue" evidence="2">
    <location>
        <position position="114"/>
    </location>
</feature>
<keyword evidence="1" id="KW-0175">Coiled coil</keyword>
<sequence length="114" mass="12976">MKVSFDDYKNKYALQEELVTTLETIEAKLADVVKERDGLLQRVKELEEKILSLEGKFKYAEVTLMIEEEKEADPAGIYTESSRAELITKIFEVESTMIEAASSQFHNAVAQLRA</sequence>
<comment type="caution">
    <text evidence="2">The sequence shown here is derived from an EMBL/GenBank/DDBJ whole genome shotgun (WGS) entry which is preliminary data.</text>
</comment>
<feature type="coiled-coil region" evidence="1">
    <location>
        <begin position="22"/>
        <end position="56"/>
    </location>
</feature>